<protein>
    <recommendedName>
        <fullName evidence="1">Putative membrane protein insertion efficiency factor</fullName>
    </recommendedName>
</protein>
<dbReference type="HAMAP" id="MF_00386">
    <property type="entry name" value="UPF0161_YidD"/>
    <property type="match status" value="1"/>
</dbReference>
<evidence type="ECO:0000313" key="2">
    <source>
        <dbReference type="EMBL" id="EES89857.1"/>
    </source>
</evidence>
<dbReference type="OrthoDB" id="9801753at2"/>
<keyword evidence="1" id="KW-0472">Membrane</keyword>
<name>C5ZXI9_9HELI</name>
<organism evidence="2 3">
    <name type="scientific">Helicobacter canadensis MIT 98-5491</name>
    <dbReference type="NCBI Taxonomy" id="537970"/>
    <lineage>
        <taxon>Bacteria</taxon>
        <taxon>Pseudomonadati</taxon>
        <taxon>Campylobacterota</taxon>
        <taxon>Epsilonproteobacteria</taxon>
        <taxon>Campylobacterales</taxon>
        <taxon>Helicobacteraceae</taxon>
        <taxon>Helicobacter</taxon>
    </lineage>
</organism>
<dbReference type="EMBL" id="CM000776">
    <property type="protein sequence ID" value="EES89857.1"/>
    <property type="molecule type" value="Genomic_DNA"/>
</dbReference>
<evidence type="ECO:0000313" key="3">
    <source>
        <dbReference type="Proteomes" id="UP000007032"/>
    </source>
</evidence>
<gene>
    <name evidence="2" type="ORF">HCAN_1146</name>
</gene>
<comment type="subcellular location">
    <subcellularLocation>
        <location evidence="1">Cell membrane</location>
        <topology evidence="1">Peripheral membrane protein</topology>
        <orientation evidence="1">Cytoplasmic side</orientation>
    </subcellularLocation>
</comment>
<dbReference type="GO" id="GO:0005886">
    <property type="term" value="C:plasma membrane"/>
    <property type="evidence" value="ECO:0007669"/>
    <property type="project" value="UniProtKB-SubCell"/>
</dbReference>
<dbReference type="SMART" id="SM01234">
    <property type="entry name" value="Haemolytic"/>
    <property type="match status" value="1"/>
</dbReference>
<dbReference type="STRING" id="537970.HCAN_1146"/>
<dbReference type="Proteomes" id="UP000007032">
    <property type="component" value="Chromosome"/>
</dbReference>
<dbReference type="eggNOG" id="COG0759">
    <property type="taxonomic scope" value="Bacteria"/>
</dbReference>
<dbReference type="PANTHER" id="PTHR33383">
    <property type="entry name" value="MEMBRANE PROTEIN INSERTION EFFICIENCY FACTOR-RELATED"/>
    <property type="match status" value="1"/>
</dbReference>
<keyword evidence="1" id="KW-1003">Cell membrane</keyword>
<dbReference type="InterPro" id="IPR002696">
    <property type="entry name" value="Membr_insert_effic_factor_YidD"/>
</dbReference>
<proteinExistence type="inferred from homology"/>
<comment type="function">
    <text evidence="1">Could be involved in insertion of integral membrane proteins into the membrane.</text>
</comment>
<reference evidence="2 3" key="1">
    <citation type="journal article" date="2009" name="J. Bacteriol.">
        <title>Genome sequence of the emerging pathogen Helicobacter canadensis.</title>
        <authorList>
            <person name="Loman N.J."/>
            <person name="Snyder L.A."/>
            <person name="Linton J.D."/>
            <person name="Langdon R."/>
            <person name="Lawson A.J."/>
            <person name="Weinstock G.M."/>
            <person name="Wren B.W."/>
            <person name="Pallen M.J."/>
        </authorList>
    </citation>
    <scope>NUCLEOTIDE SEQUENCE [LARGE SCALE GENOMIC DNA]</scope>
    <source>
        <strain evidence="2 3">MIT 98-5491</strain>
    </source>
</reference>
<dbReference type="AlphaFoldDB" id="C5ZXI9"/>
<keyword evidence="3" id="KW-1185">Reference proteome</keyword>
<dbReference type="Pfam" id="PF01809">
    <property type="entry name" value="YidD"/>
    <property type="match status" value="1"/>
</dbReference>
<dbReference type="RefSeq" id="WP_006656903.1">
    <property type="nucleotide sequence ID" value="NZ_CM000776.2"/>
</dbReference>
<dbReference type="PANTHER" id="PTHR33383:SF1">
    <property type="entry name" value="MEMBRANE PROTEIN INSERTION EFFICIENCY FACTOR-RELATED"/>
    <property type="match status" value="1"/>
</dbReference>
<sequence>MLKRFFLFLISFYQRYISTLFGPKCRYYPSCSEYSKQVFEFQNPIIAFLKTFLRVLSCNQFFQGGISYPKIRKVLRYSFMPPKTPKYWLIPTKVKNFTFKNLPCVTRDSIQNVYIIKNFSKVSRAQ</sequence>
<dbReference type="NCBIfam" id="TIGR00278">
    <property type="entry name" value="membrane protein insertion efficiency factor YidD"/>
    <property type="match status" value="1"/>
</dbReference>
<accession>C5ZXI9</accession>
<dbReference type="HOGENOM" id="CLU_144811_4_0_7"/>
<evidence type="ECO:0000256" key="1">
    <source>
        <dbReference type="HAMAP-Rule" id="MF_00386"/>
    </source>
</evidence>
<comment type="similarity">
    <text evidence="1">Belongs to the UPF0161 family.</text>
</comment>